<reference evidence="10 11" key="1">
    <citation type="submission" date="2020-08" db="EMBL/GenBank/DDBJ databases">
        <title>Genomic Encyclopedia of Type Strains, Phase III (KMG-III): the genomes of soil and plant-associated and newly described type strains.</title>
        <authorList>
            <person name="Whitman W."/>
        </authorList>
    </citation>
    <scope>NUCLEOTIDE SEQUENCE [LARGE SCALE GENOMIC DNA]</scope>
    <source>
        <strain evidence="10 11">CECT 5862</strain>
    </source>
</reference>
<dbReference type="RefSeq" id="WP_221401276.1">
    <property type="nucleotide sequence ID" value="NZ_JACHXK010000004.1"/>
</dbReference>
<evidence type="ECO:0000256" key="5">
    <source>
        <dbReference type="ARBA" id="ARBA00022917"/>
    </source>
</evidence>
<accession>A0A7W5FMJ5</accession>
<dbReference type="InterPro" id="IPR014729">
    <property type="entry name" value="Rossmann-like_a/b/a_fold"/>
</dbReference>
<dbReference type="InterPro" id="IPR020058">
    <property type="entry name" value="Glu/Gln-tRNA-synth_Ib_cat-dom"/>
</dbReference>
<protein>
    <recommendedName>
        <fullName evidence="7">Glutamate--tRNA ligase</fullName>
        <ecNumber evidence="7">6.1.1.17</ecNumber>
    </recommendedName>
    <alternativeName>
        <fullName evidence="7">Glutamyl-tRNA synthetase</fullName>
        <shortName evidence="7">GluRS</shortName>
    </alternativeName>
</protein>
<sequence>MQSGACVTRFAPSPTGFVTIGSLYATFISERLAHQSGGVFYLRIEDTDKKREVEGSLADMLRTMREFGIVIDEGPSSPEEEIGAYGPYTQSKRVAIYQTFIKDLVARGLAYPCFCDAEELQRIRDRQQEQGVNTGYYGKWAIHRRMPLDQVNEALDQGRPYVIRFQSPGQAGRQCAYTDLVKGEIHMPENEQDVVIMKSDGIPTYHFAHVIDDYLMGTTHVIRGDEWLSSVPIHHQLFEVLGFPKPAYGHIAPIMKMDGQSKRKFSKRKDPDAAASYYQLAGYPSEAIREYFMTLINAGFDGWRIAQPNELYSSFPIDIRKMSVSGALFDLNKLNDISKDVIARMEAREALDQLTAWAAQYDQPLASLLAEQDNYAISILNLGRASGKPRKDVKTWSDFKPGYGYLFDELFVPTTAMAELLPAHVPAAEARALVHDFLHDFDAADDRDTWFGKIKALAAARGYAAEMKQYKKQPDAYRGHVGDVAAVLRVALTGKVHTPDLYDMLQIMGRERIARRLAAF</sequence>
<keyword evidence="3 7" id="KW-0547">Nucleotide-binding</keyword>
<dbReference type="SUPFAM" id="SSF52374">
    <property type="entry name" value="Nucleotidylyl transferase"/>
    <property type="match status" value="1"/>
</dbReference>
<feature type="short sequence motif" description="'KMSKS' region" evidence="7">
    <location>
        <begin position="264"/>
        <end position="268"/>
    </location>
</feature>
<dbReference type="GO" id="GO:0005829">
    <property type="term" value="C:cytosol"/>
    <property type="evidence" value="ECO:0007669"/>
    <property type="project" value="TreeGrafter"/>
</dbReference>
<comment type="similarity">
    <text evidence="1 7">Belongs to the class-I aminoacyl-tRNA synthetase family. Glutamate--tRNA ligase type 1 subfamily.</text>
</comment>
<dbReference type="GO" id="GO:0000049">
    <property type="term" value="F:tRNA binding"/>
    <property type="evidence" value="ECO:0007669"/>
    <property type="project" value="InterPro"/>
</dbReference>
<organism evidence="10 11">
    <name type="scientific">Paenibacillus phyllosphaerae</name>
    <dbReference type="NCBI Taxonomy" id="274593"/>
    <lineage>
        <taxon>Bacteria</taxon>
        <taxon>Bacillati</taxon>
        <taxon>Bacillota</taxon>
        <taxon>Bacilli</taxon>
        <taxon>Bacillales</taxon>
        <taxon>Paenibacillaceae</taxon>
        <taxon>Paenibacillus</taxon>
    </lineage>
</organism>
<comment type="subcellular location">
    <subcellularLocation>
        <location evidence="7">Cytoplasm</location>
    </subcellularLocation>
</comment>
<evidence type="ECO:0000256" key="7">
    <source>
        <dbReference type="HAMAP-Rule" id="MF_00022"/>
    </source>
</evidence>
<comment type="catalytic activity">
    <reaction evidence="7">
        <text>tRNA(Glu) + L-glutamate + ATP = L-glutamyl-tRNA(Glu) + AMP + diphosphate</text>
        <dbReference type="Rhea" id="RHEA:23540"/>
        <dbReference type="Rhea" id="RHEA-COMP:9663"/>
        <dbReference type="Rhea" id="RHEA-COMP:9680"/>
        <dbReference type="ChEBI" id="CHEBI:29985"/>
        <dbReference type="ChEBI" id="CHEBI:30616"/>
        <dbReference type="ChEBI" id="CHEBI:33019"/>
        <dbReference type="ChEBI" id="CHEBI:78442"/>
        <dbReference type="ChEBI" id="CHEBI:78520"/>
        <dbReference type="ChEBI" id="CHEBI:456215"/>
        <dbReference type="EC" id="6.1.1.17"/>
    </reaction>
</comment>
<keyword evidence="11" id="KW-1185">Reference proteome</keyword>
<dbReference type="Pfam" id="PF00749">
    <property type="entry name" value="tRNA-synt_1c"/>
    <property type="match status" value="1"/>
</dbReference>
<comment type="caution">
    <text evidence="7">Lacks conserved residue(s) required for the propagation of feature annotation.</text>
</comment>
<dbReference type="HAMAP" id="MF_00022">
    <property type="entry name" value="Glu_tRNA_synth_type1"/>
    <property type="match status" value="1"/>
</dbReference>
<evidence type="ECO:0000313" key="11">
    <source>
        <dbReference type="Proteomes" id="UP000570361"/>
    </source>
</evidence>
<keyword evidence="4 7" id="KW-0067">ATP-binding</keyword>
<evidence type="ECO:0000256" key="3">
    <source>
        <dbReference type="ARBA" id="ARBA00022741"/>
    </source>
</evidence>
<evidence type="ECO:0000256" key="2">
    <source>
        <dbReference type="ARBA" id="ARBA00022598"/>
    </source>
</evidence>
<keyword evidence="6 7" id="KW-0030">Aminoacyl-tRNA synthetase</keyword>
<dbReference type="PANTHER" id="PTHR43311">
    <property type="entry name" value="GLUTAMATE--TRNA LIGASE"/>
    <property type="match status" value="1"/>
</dbReference>
<evidence type="ECO:0000256" key="4">
    <source>
        <dbReference type="ARBA" id="ARBA00022840"/>
    </source>
</evidence>
<dbReference type="SUPFAM" id="SSF48163">
    <property type="entry name" value="An anticodon-binding domain of class I aminoacyl-tRNA synthetases"/>
    <property type="match status" value="1"/>
</dbReference>
<dbReference type="GO" id="GO:0004818">
    <property type="term" value="F:glutamate-tRNA ligase activity"/>
    <property type="evidence" value="ECO:0007669"/>
    <property type="project" value="UniProtKB-UniRule"/>
</dbReference>
<dbReference type="InterPro" id="IPR004527">
    <property type="entry name" value="Glu-tRNA-ligase_bac/mito"/>
</dbReference>
<keyword evidence="7" id="KW-0963">Cytoplasm</keyword>
<dbReference type="AlphaFoldDB" id="A0A7W5FMJ5"/>
<dbReference type="InterPro" id="IPR000924">
    <property type="entry name" value="Glu/Gln-tRNA-synth"/>
</dbReference>
<name>A0A7W5FMJ5_9BACL</name>
<dbReference type="InterPro" id="IPR049940">
    <property type="entry name" value="GluQ/Sye"/>
</dbReference>
<feature type="domain" description="Aminoacyl-tRNA synthetase class I anticodon-binding" evidence="9">
    <location>
        <begin position="392"/>
        <end position="519"/>
    </location>
</feature>
<feature type="domain" description="Glutamyl/glutaminyl-tRNA synthetase class Ib catalytic" evidence="8">
    <location>
        <begin position="7"/>
        <end position="334"/>
    </location>
</feature>
<dbReference type="Gene3D" id="1.10.10.350">
    <property type="match status" value="1"/>
</dbReference>
<proteinExistence type="inferred from homology"/>
<dbReference type="GO" id="GO:0006424">
    <property type="term" value="P:glutamyl-tRNA aminoacylation"/>
    <property type="evidence" value="ECO:0007669"/>
    <property type="project" value="UniProtKB-UniRule"/>
</dbReference>
<feature type="binding site" evidence="7">
    <location>
        <position position="267"/>
    </location>
    <ligand>
        <name>ATP</name>
        <dbReference type="ChEBI" id="CHEBI:30616"/>
    </ligand>
</feature>
<dbReference type="EMBL" id="JACHXK010000004">
    <property type="protein sequence ID" value="MBB3110069.1"/>
    <property type="molecule type" value="Genomic_DNA"/>
</dbReference>
<dbReference type="PRINTS" id="PR00987">
    <property type="entry name" value="TRNASYNTHGLU"/>
</dbReference>
<dbReference type="InterPro" id="IPR045462">
    <property type="entry name" value="aa-tRNA-synth_I_cd-bd"/>
</dbReference>
<evidence type="ECO:0000259" key="8">
    <source>
        <dbReference type="Pfam" id="PF00749"/>
    </source>
</evidence>
<evidence type="ECO:0000256" key="6">
    <source>
        <dbReference type="ARBA" id="ARBA00023146"/>
    </source>
</evidence>
<dbReference type="Pfam" id="PF19269">
    <property type="entry name" value="Anticodon_2"/>
    <property type="match status" value="1"/>
</dbReference>
<dbReference type="InterPro" id="IPR008925">
    <property type="entry name" value="aa_tRNA-synth_I_cd-bd_sf"/>
</dbReference>
<keyword evidence="5 7" id="KW-0648">Protein biosynthesis</keyword>
<comment type="function">
    <text evidence="7">Catalyzes the attachment of glutamate to tRNA(Glu) in a two-step reaction: glutamate is first activated by ATP to form Glu-AMP and then transferred to the acceptor end of tRNA(Glu).</text>
</comment>
<evidence type="ECO:0000313" key="10">
    <source>
        <dbReference type="EMBL" id="MBB3110069.1"/>
    </source>
</evidence>
<evidence type="ECO:0000259" key="9">
    <source>
        <dbReference type="Pfam" id="PF19269"/>
    </source>
</evidence>
<gene>
    <name evidence="7" type="primary">gltX</name>
    <name evidence="10" type="ORF">FHS18_002136</name>
</gene>
<dbReference type="GO" id="GO:0005524">
    <property type="term" value="F:ATP binding"/>
    <property type="evidence" value="ECO:0007669"/>
    <property type="project" value="UniProtKB-UniRule"/>
</dbReference>
<dbReference type="EC" id="6.1.1.17" evidence="7"/>
<comment type="subunit">
    <text evidence="7">Monomer.</text>
</comment>
<dbReference type="Gene3D" id="3.40.50.620">
    <property type="entry name" value="HUPs"/>
    <property type="match status" value="1"/>
</dbReference>
<dbReference type="PANTHER" id="PTHR43311:SF2">
    <property type="entry name" value="GLUTAMATE--TRNA LIGASE, MITOCHONDRIAL-RELATED"/>
    <property type="match status" value="1"/>
</dbReference>
<dbReference type="InterPro" id="IPR020751">
    <property type="entry name" value="aa-tRNA-synth_I_codon-bd_sub2"/>
</dbReference>
<evidence type="ECO:0000256" key="1">
    <source>
        <dbReference type="ARBA" id="ARBA00007894"/>
    </source>
</evidence>
<keyword evidence="2 7" id="KW-0436">Ligase</keyword>
<dbReference type="Proteomes" id="UP000570361">
    <property type="component" value="Unassembled WGS sequence"/>
</dbReference>
<comment type="caution">
    <text evidence="10">The sequence shown here is derived from an EMBL/GenBank/DDBJ whole genome shotgun (WGS) entry which is preliminary data.</text>
</comment>